<dbReference type="SMART" id="SM00762">
    <property type="entry name" value="Cog4"/>
    <property type="match status" value="1"/>
</dbReference>
<evidence type="ECO:0000256" key="3">
    <source>
        <dbReference type="ARBA" id="ARBA00020975"/>
    </source>
</evidence>
<evidence type="ECO:0000256" key="2">
    <source>
        <dbReference type="ARBA" id="ARBA00009215"/>
    </source>
</evidence>
<evidence type="ECO:0000256" key="7">
    <source>
        <dbReference type="ARBA" id="ARBA00023136"/>
    </source>
</evidence>
<evidence type="ECO:0000256" key="4">
    <source>
        <dbReference type="ARBA" id="ARBA00022448"/>
    </source>
</evidence>
<proteinExistence type="inferred from homology"/>
<keyword evidence="13" id="KW-1185">Reference proteome</keyword>
<dbReference type="Gene3D" id="1.10.287.1060">
    <property type="entry name" value="ESAT-6-like"/>
    <property type="match status" value="1"/>
</dbReference>
<feature type="domain" description="COG4 transport protein middle alpha-helical bundle" evidence="11">
    <location>
        <begin position="166"/>
        <end position="555"/>
    </location>
</feature>
<evidence type="ECO:0000256" key="6">
    <source>
        <dbReference type="ARBA" id="ARBA00023034"/>
    </source>
</evidence>
<dbReference type="Pfam" id="PF20663">
    <property type="entry name" value="COG4_N"/>
    <property type="match status" value="1"/>
</dbReference>
<feature type="coiled-coil region" evidence="9">
    <location>
        <begin position="34"/>
        <end position="61"/>
    </location>
</feature>
<name>A0A8J4PZ90_9MYCE</name>
<comment type="caution">
    <text evidence="12">The sequence shown here is derived from an EMBL/GenBank/DDBJ whole genome shotgun (WGS) entry which is preliminary data.</text>
</comment>
<dbReference type="InterPro" id="IPR048680">
    <property type="entry name" value="COG4_N"/>
</dbReference>
<accession>A0A8J4PZ90</accession>
<keyword evidence="5" id="KW-0653">Protein transport</keyword>
<sequence length="823" mass="95108">MNETSSSAGAGESSLLPIESLDANLSIEDAKLYLQSLISRDKEIENELKQYIQMKDDIESQMEIFDLEIPEYLQLSLKKSNELTERISATCELAETLSSKVKKVDHVRDRIKETLKKVDDIVDLKNCIEGVQMAISREEYETASFHIHRYLNIDKSVLDEASSEKLSSAEKKLLTMIEDRYNEALGAGNQEGVLRFCKLYVPLEKADIGVDKYCNYLKSHSTRLENIISHYQSYIANPKTIKPISAVASITKVFEHYASQIEDHLDLIKTEFGLHFAPHFILSMSQQCDTYATKVYDSFNEQFQIQKNVDQVLLYKQQLERSGGYQQQHQEKIDPRSFAQALDETVMISKATKFYEKYLLKKENAIKEEIKQELVRLNNIVVNNSNKINSNGEDSNNSNNNNQDNLSSSSTTTTTTTIDPLKIYNNLTKINLKQSMYSSTTKQKMNQLLGNYILLEEYFMVESVNKAIQMENQPSISNTTPLSSSSTTTTTNPQNTTANSSTSDNNMMVDFIFFVLQKSLQRSLESQQIQTLNIIINRLCRILVQNKENLQRTFREQIIRSNSKSNIDYHQPMITLNNIETSSEYILRLKKELDTKSEKIFNLNPKQQQQQQQQQQQHNEEKDQINLLSTELANCSKSYTKLLQEEIDSFFKSIQPRLKNVLFQFTNVSYEINQVEYDNNDINDPFAHQFTMDISVFLKPFKEHLSQTNYDLVVHHTLHFLLKKIEAALFQKHFTLLGGLQFGKDLRTISNFSTKICQSSTRDKFYKLNQMSSFLILENLAQVQEFWQENSQNSTWKLSSQEVKKLLALRLDFNQDKISKLNI</sequence>
<protein>
    <recommendedName>
        <fullName evidence="3">Conserved oligomeric Golgi complex subunit 4</fullName>
    </recommendedName>
    <alternativeName>
        <fullName evidence="8">Component of oligomeric Golgi complex 4</fullName>
    </alternativeName>
</protein>
<comment type="subcellular location">
    <subcellularLocation>
        <location evidence="1">Golgi apparatus membrane</location>
        <topology evidence="1">Peripheral membrane protein</topology>
    </subcellularLocation>
</comment>
<comment type="similarity">
    <text evidence="2">Belongs to the COG4 family.</text>
</comment>
<dbReference type="OrthoDB" id="47059at2759"/>
<dbReference type="AlphaFoldDB" id="A0A8J4PZ90"/>
<evidence type="ECO:0000259" key="11">
    <source>
        <dbReference type="SMART" id="SM00762"/>
    </source>
</evidence>
<organism evidence="12 13">
    <name type="scientific">Polysphondylium violaceum</name>
    <dbReference type="NCBI Taxonomy" id="133409"/>
    <lineage>
        <taxon>Eukaryota</taxon>
        <taxon>Amoebozoa</taxon>
        <taxon>Evosea</taxon>
        <taxon>Eumycetozoa</taxon>
        <taxon>Dictyostelia</taxon>
        <taxon>Dictyosteliales</taxon>
        <taxon>Dictyosteliaceae</taxon>
        <taxon>Polysphondylium</taxon>
    </lineage>
</organism>
<dbReference type="Proteomes" id="UP000695562">
    <property type="component" value="Unassembled WGS sequence"/>
</dbReference>
<gene>
    <name evidence="12" type="ORF">CYY_002351</name>
</gene>
<evidence type="ECO:0000256" key="9">
    <source>
        <dbReference type="SAM" id="Coils"/>
    </source>
</evidence>
<dbReference type="PANTHER" id="PTHR24016:SF0">
    <property type="entry name" value="CONSERVED OLIGOMERIC GOLGI COMPLEX SUBUNIT 4"/>
    <property type="match status" value="1"/>
</dbReference>
<feature type="region of interest" description="Disordered" evidence="10">
    <location>
        <begin position="474"/>
        <end position="502"/>
    </location>
</feature>
<dbReference type="EMBL" id="AJWJ01000064">
    <property type="protein sequence ID" value="KAF2076345.1"/>
    <property type="molecule type" value="Genomic_DNA"/>
</dbReference>
<dbReference type="InterPro" id="IPR048684">
    <property type="entry name" value="COG4_C"/>
</dbReference>
<dbReference type="PANTHER" id="PTHR24016">
    <property type="entry name" value="CONSERVED OLIGOMERIC GOLGI COMPLEX SUBUNIT 4"/>
    <property type="match status" value="1"/>
</dbReference>
<keyword evidence="4" id="KW-0813">Transport</keyword>
<dbReference type="InterPro" id="IPR013167">
    <property type="entry name" value="COG4_M"/>
</dbReference>
<keyword evidence="7" id="KW-0472">Membrane</keyword>
<evidence type="ECO:0000313" key="12">
    <source>
        <dbReference type="EMBL" id="KAF2076345.1"/>
    </source>
</evidence>
<dbReference type="GO" id="GO:0000139">
    <property type="term" value="C:Golgi membrane"/>
    <property type="evidence" value="ECO:0007669"/>
    <property type="project" value="UniProtKB-SubCell"/>
</dbReference>
<dbReference type="InterPro" id="IPR048682">
    <property type="entry name" value="COG4"/>
</dbReference>
<reference evidence="12" key="1">
    <citation type="submission" date="2020-01" db="EMBL/GenBank/DDBJ databases">
        <title>Development of genomics and gene disruption for Polysphondylium violaceum indicates a role for the polyketide synthase stlB in stalk morphogenesis.</title>
        <authorList>
            <person name="Narita B."/>
            <person name="Kawabe Y."/>
            <person name="Kin K."/>
            <person name="Saito T."/>
            <person name="Gibbs R."/>
            <person name="Kuspa A."/>
            <person name="Muzny D."/>
            <person name="Queller D."/>
            <person name="Richards S."/>
            <person name="Strassman J."/>
            <person name="Sucgang R."/>
            <person name="Worley K."/>
            <person name="Schaap P."/>
        </authorList>
    </citation>
    <scope>NUCLEOTIDE SEQUENCE</scope>
    <source>
        <strain evidence="12">QSvi11</strain>
    </source>
</reference>
<evidence type="ECO:0000256" key="10">
    <source>
        <dbReference type="SAM" id="MobiDB-lite"/>
    </source>
</evidence>
<evidence type="ECO:0000313" key="13">
    <source>
        <dbReference type="Proteomes" id="UP000695562"/>
    </source>
</evidence>
<evidence type="ECO:0000256" key="8">
    <source>
        <dbReference type="ARBA" id="ARBA00031340"/>
    </source>
</evidence>
<keyword evidence="9" id="KW-0175">Coiled coil</keyword>
<dbReference type="GO" id="GO:0015031">
    <property type="term" value="P:protein transport"/>
    <property type="evidence" value="ECO:0007669"/>
    <property type="project" value="UniProtKB-KW"/>
</dbReference>
<evidence type="ECO:0000256" key="1">
    <source>
        <dbReference type="ARBA" id="ARBA00004395"/>
    </source>
</evidence>
<dbReference type="Pfam" id="PF08318">
    <property type="entry name" value="COG4_m"/>
    <property type="match status" value="1"/>
</dbReference>
<evidence type="ECO:0000256" key="5">
    <source>
        <dbReference type="ARBA" id="ARBA00022927"/>
    </source>
</evidence>
<dbReference type="Pfam" id="PF20662">
    <property type="entry name" value="COG4_C"/>
    <property type="match status" value="1"/>
</dbReference>
<dbReference type="Gene3D" id="1.20.58.1970">
    <property type="match status" value="1"/>
</dbReference>
<feature type="region of interest" description="Disordered" evidence="10">
    <location>
        <begin position="388"/>
        <end position="415"/>
    </location>
</feature>
<keyword evidence="6" id="KW-0333">Golgi apparatus</keyword>